<dbReference type="InterPro" id="IPR028081">
    <property type="entry name" value="Leu-bd"/>
</dbReference>
<protein>
    <submittedName>
        <fullName evidence="5">Amino acid/amide ABC transporter substrate-binding protein (HAAT family)</fullName>
    </submittedName>
</protein>
<dbReference type="Proteomes" id="UP000247454">
    <property type="component" value="Unassembled WGS sequence"/>
</dbReference>
<dbReference type="PANTHER" id="PTHR47151">
    <property type="entry name" value="LEU/ILE/VAL-BINDING ABC TRANSPORTER SUBUNIT"/>
    <property type="match status" value="1"/>
</dbReference>
<comment type="similarity">
    <text evidence="1">Belongs to the leucine-binding protein family.</text>
</comment>
<name>A0A318T8L2_9HYPH</name>
<dbReference type="InterPro" id="IPR028082">
    <property type="entry name" value="Peripla_BP_I"/>
</dbReference>
<keyword evidence="6" id="KW-1185">Reference proteome</keyword>
<proteinExistence type="inferred from homology"/>
<organism evidence="5 6">
    <name type="scientific">Phyllobacterium leguminum</name>
    <dbReference type="NCBI Taxonomy" id="314237"/>
    <lineage>
        <taxon>Bacteria</taxon>
        <taxon>Pseudomonadati</taxon>
        <taxon>Pseudomonadota</taxon>
        <taxon>Alphaproteobacteria</taxon>
        <taxon>Hyphomicrobiales</taxon>
        <taxon>Phyllobacteriaceae</taxon>
        <taxon>Phyllobacterium</taxon>
    </lineage>
</organism>
<evidence type="ECO:0000313" key="6">
    <source>
        <dbReference type="Proteomes" id="UP000247454"/>
    </source>
</evidence>
<dbReference type="Pfam" id="PF13458">
    <property type="entry name" value="Peripla_BP_6"/>
    <property type="match status" value="1"/>
</dbReference>
<feature type="chain" id="PRO_5016412782" evidence="3">
    <location>
        <begin position="21"/>
        <end position="369"/>
    </location>
</feature>
<dbReference type="RefSeq" id="WP_110749260.1">
    <property type="nucleotide sequence ID" value="NZ_QJTF01000003.1"/>
</dbReference>
<dbReference type="AlphaFoldDB" id="A0A318T8L2"/>
<evidence type="ECO:0000313" key="5">
    <source>
        <dbReference type="EMBL" id="PYE89728.1"/>
    </source>
</evidence>
<dbReference type="PANTHER" id="PTHR47151:SF2">
    <property type="entry name" value="AMINO ACID BINDING PROTEIN"/>
    <property type="match status" value="1"/>
</dbReference>
<dbReference type="SUPFAM" id="SSF53822">
    <property type="entry name" value="Periplasmic binding protein-like I"/>
    <property type="match status" value="1"/>
</dbReference>
<accession>A0A318T8L2</accession>
<feature type="signal peptide" evidence="3">
    <location>
        <begin position="1"/>
        <end position="20"/>
    </location>
</feature>
<comment type="caution">
    <text evidence="5">The sequence shown here is derived from an EMBL/GenBank/DDBJ whole genome shotgun (WGS) entry which is preliminary data.</text>
</comment>
<feature type="domain" description="Leucine-binding protein" evidence="4">
    <location>
        <begin position="30"/>
        <end position="358"/>
    </location>
</feature>
<evidence type="ECO:0000256" key="1">
    <source>
        <dbReference type="ARBA" id="ARBA00010062"/>
    </source>
</evidence>
<evidence type="ECO:0000256" key="3">
    <source>
        <dbReference type="SAM" id="SignalP"/>
    </source>
</evidence>
<reference evidence="5 6" key="1">
    <citation type="submission" date="2018-06" db="EMBL/GenBank/DDBJ databases">
        <title>Genomic Encyclopedia of Type Strains, Phase III (KMG-III): the genomes of soil and plant-associated and newly described type strains.</title>
        <authorList>
            <person name="Whitman W."/>
        </authorList>
    </citation>
    <scope>NUCLEOTIDE SEQUENCE [LARGE SCALE GENOMIC DNA]</scope>
    <source>
        <strain evidence="5 6">ORS 1419</strain>
    </source>
</reference>
<sequence length="369" mass="38722">MKHSLRPRTILLGVALSVPAAICDARADMRIGVATPLSGPFALLGQQLADGAHIAATSAAPTGQTVTPIIIDDKCTAEGGSAAARTFIEAKVQIVAGFLCTEALEAALPQLAEKNIPVVTPAIRERNLTERRAKSPFPIFRLALSSERQAASIGDILGRLWRDKPFAILDDGTIRGRELAHHVRLGLEAKGLKPVLVETFRPGLENQAALAALLKRAGASQAFIGGERDDAAAIAGATAAIGHPVTVIGDEALRAVPGTIDLVPGTLMIAMPEAETLPEAAGALAAFHAAGREAEGYAVPGYAALQIAMEALVAAAEPQEQPVAAMLRGRMFNTALGPIRFDASGYRGDNPYRLFRYDGTRFVPENLPN</sequence>
<evidence type="ECO:0000256" key="2">
    <source>
        <dbReference type="ARBA" id="ARBA00022729"/>
    </source>
</evidence>
<keyword evidence="2 3" id="KW-0732">Signal</keyword>
<dbReference type="EMBL" id="QJTF01000003">
    <property type="protein sequence ID" value="PYE89728.1"/>
    <property type="molecule type" value="Genomic_DNA"/>
</dbReference>
<dbReference type="Gene3D" id="3.40.50.2300">
    <property type="match status" value="2"/>
</dbReference>
<dbReference type="OrthoDB" id="8439308at2"/>
<evidence type="ECO:0000259" key="4">
    <source>
        <dbReference type="Pfam" id="PF13458"/>
    </source>
</evidence>
<gene>
    <name evidence="5" type="ORF">C7477_103237</name>
</gene>